<dbReference type="SUPFAM" id="SSF55620">
    <property type="entry name" value="Tetrahydrobiopterin biosynthesis enzymes-like"/>
    <property type="match status" value="1"/>
</dbReference>
<dbReference type="Pfam" id="PF01242">
    <property type="entry name" value="PTPS"/>
    <property type="match status" value="1"/>
</dbReference>
<keyword evidence="8" id="KW-0456">Lyase</keyword>
<reference evidence="11 12" key="1">
    <citation type="submission" date="2017-10" db="EMBL/GenBank/DDBJ databases">
        <title>Genomics of the genus Arcobacter.</title>
        <authorList>
            <person name="Perez-Cataluna A."/>
            <person name="Figueras M.J."/>
        </authorList>
    </citation>
    <scope>NUCLEOTIDE SEQUENCE [LARGE SCALE GENOMIC DNA]</scope>
    <source>
        <strain evidence="11 12">CECT 9230</strain>
    </source>
</reference>
<evidence type="ECO:0000256" key="3">
    <source>
        <dbReference type="ARBA" id="ARBA00008900"/>
    </source>
</evidence>
<dbReference type="GO" id="GO:0046872">
    <property type="term" value="F:metal ion binding"/>
    <property type="evidence" value="ECO:0007669"/>
    <property type="project" value="UniProtKB-KW"/>
</dbReference>
<dbReference type="OrthoDB" id="9804698at2"/>
<protein>
    <recommendedName>
        <fullName evidence="5">6-carboxy-5,6,7,8-tetrahydropterin synthase</fullName>
        <ecNumber evidence="4">4.1.2.50</ecNumber>
    </recommendedName>
    <alternativeName>
        <fullName evidence="9">Queuosine biosynthesis protein QueD</fullName>
    </alternativeName>
</protein>
<organism evidence="11 12">
    <name type="scientific">Aliarcobacter vitoriensis</name>
    <dbReference type="NCBI Taxonomy" id="2011099"/>
    <lineage>
        <taxon>Bacteria</taxon>
        <taxon>Pseudomonadati</taxon>
        <taxon>Campylobacterota</taxon>
        <taxon>Epsilonproteobacteria</taxon>
        <taxon>Campylobacterales</taxon>
        <taxon>Arcobacteraceae</taxon>
        <taxon>Aliarcobacter</taxon>
    </lineage>
</organism>
<name>A0A366MRN2_9BACT</name>
<evidence type="ECO:0000256" key="9">
    <source>
        <dbReference type="ARBA" id="ARBA00031449"/>
    </source>
</evidence>
<dbReference type="PANTHER" id="PTHR12589:SF7">
    <property type="entry name" value="6-PYRUVOYL TETRAHYDROBIOPTERIN SYNTHASE"/>
    <property type="match status" value="1"/>
</dbReference>
<dbReference type="PANTHER" id="PTHR12589">
    <property type="entry name" value="PYRUVOYL TETRAHYDROBIOPTERIN SYNTHASE"/>
    <property type="match status" value="1"/>
</dbReference>
<keyword evidence="12" id="KW-1185">Reference proteome</keyword>
<dbReference type="AlphaFoldDB" id="A0A366MRN2"/>
<evidence type="ECO:0000256" key="7">
    <source>
        <dbReference type="ARBA" id="ARBA00022833"/>
    </source>
</evidence>
<comment type="caution">
    <text evidence="11">The sequence shown here is derived from an EMBL/GenBank/DDBJ whole genome shotgun (WGS) entry which is preliminary data.</text>
</comment>
<dbReference type="InterPro" id="IPR038418">
    <property type="entry name" value="6-PTP_synth/QueD_sf"/>
</dbReference>
<dbReference type="Gene3D" id="3.30.479.10">
    <property type="entry name" value="6-pyruvoyl tetrahydropterin synthase/QueD"/>
    <property type="match status" value="1"/>
</dbReference>
<evidence type="ECO:0000313" key="12">
    <source>
        <dbReference type="Proteomes" id="UP000252669"/>
    </source>
</evidence>
<evidence type="ECO:0000313" key="11">
    <source>
        <dbReference type="EMBL" id="RBQ28905.1"/>
    </source>
</evidence>
<comment type="similarity">
    <text evidence="3">Belongs to the PTPS family. QueD subfamily.</text>
</comment>
<comment type="catalytic activity">
    <reaction evidence="10">
        <text>7,8-dihydroneopterin 3'-triphosphate + H2O = 6-carboxy-5,6,7,8-tetrahydropterin + triphosphate + acetaldehyde + 2 H(+)</text>
        <dbReference type="Rhea" id="RHEA:27966"/>
        <dbReference type="ChEBI" id="CHEBI:15343"/>
        <dbReference type="ChEBI" id="CHEBI:15377"/>
        <dbReference type="ChEBI" id="CHEBI:15378"/>
        <dbReference type="ChEBI" id="CHEBI:18036"/>
        <dbReference type="ChEBI" id="CHEBI:58462"/>
        <dbReference type="ChEBI" id="CHEBI:61032"/>
        <dbReference type="EC" id="4.1.2.50"/>
    </reaction>
</comment>
<evidence type="ECO:0000256" key="6">
    <source>
        <dbReference type="ARBA" id="ARBA00022723"/>
    </source>
</evidence>
<dbReference type="UniPathway" id="UPA00391"/>
<dbReference type="InterPro" id="IPR007115">
    <property type="entry name" value="6-PTP_synth/QueD"/>
</dbReference>
<keyword evidence="7" id="KW-0862">Zinc</keyword>
<evidence type="ECO:0000256" key="5">
    <source>
        <dbReference type="ARBA" id="ARBA00018141"/>
    </source>
</evidence>
<sequence length="173" mass="20362">MWKISKEFDFCYGHRVWSQTLNVDFSLDACLMCRHLHGHQGKVIVYLEATTLKDGMVTDFKHLNWFKAFLDDILDHKFIIDINDPLFSTIVPNIKKENLKKFDDGYSLVDLTPFRDEFLELYESFIIVDFVPTSENLSAWLLKIVQNKMKEINIKVSHIEFLETPKSKSTFYA</sequence>
<dbReference type="GO" id="GO:0070497">
    <property type="term" value="F:6-carboxytetrahydropterin synthase activity"/>
    <property type="evidence" value="ECO:0007669"/>
    <property type="project" value="UniProtKB-EC"/>
</dbReference>
<evidence type="ECO:0000256" key="4">
    <source>
        <dbReference type="ARBA" id="ARBA00012982"/>
    </source>
</evidence>
<accession>A0A366MRN2</accession>
<comment type="cofactor">
    <cofactor evidence="1">
        <name>Zn(2+)</name>
        <dbReference type="ChEBI" id="CHEBI:29105"/>
    </cofactor>
</comment>
<evidence type="ECO:0000256" key="8">
    <source>
        <dbReference type="ARBA" id="ARBA00023239"/>
    </source>
</evidence>
<evidence type="ECO:0000256" key="10">
    <source>
        <dbReference type="ARBA" id="ARBA00048807"/>
    </source>
</evidence>
<comment type="pathway">
    <text evidence="2">Purine metabolism; 7-cyano-7-deazaguanine biosynthesis.</text>
</comment>
<gene>
    <name evidence="11" type="ORF">CRU91_06940</name>
</gene>
<dbReference type="Proteomes" id="UP000252669">
    <property type="component" value="Unassembled WGS sequence"/>
</dbReference>
<dbReference type="RefSeq" id="WP_113894497.1">
    <property type="nucleotide sequence ID" value="NZ_JANJGA010000010.1"/>
</dbReference>
<dbReference type="EC" id="4.1.2.50" evidence="4"/>
<proteinExistence type="inferred from homology"/>
<evidence type="ECO:0000256" key="1">
    <source>
        <dbReference type="ARBA" id="ARBA00001947"/>
    </source>
</evidence>
<evidence type="ECO:0000256" key="2">
    <source>
        <dbReference type="ARBA" id="ARBA00005061"/>
    </source>
</evidence>
<keyword evidence="6" id="KW-0479">Metal-binding</keyword>
<dbReference type="EMBL" id="PDKB01000010">
    <property type="protein sequence ID" value="RBQ28905.1"/>
    <property type="molecule type" value="Genomic_DNA"/>
</dbReference>